<evidence type="ECO:0000256" key="2">
    <source>
        <dbReference type="ARBA" id="ARBA00006840"/>
    </source>
</evidence>
<evidence type="ECO:0000256" key="6">
    <source>
        <dbReference type="SAM" id="Phobius"/>
    </source>
</evidence>
<name>A0A7J7GWW4_CAMSI</name>
<organism evidence="7 8">
    <name type="scientific">Camellia sinensis</name>
    <name type="common">Tea plant</name>
    <name type="synonym">Thea sinensis</name>
    <dbReference type="NCBI Taxonomy" id="4442"/>
    <lineage>
        <taxon>Eukaryota</taxon>
        <taxon>Viridiplantae</taxon>
        <taxon>Streptophyta</taxon>
        <taxon>Embryophyta</taxon>
        <taxon>Tracheophyta</taxon>
        <taxon>Spermatophyta</taxon>
        <taxon>Magnoliopsida</taxon>
        <taxon>eudicotyledons</taxon>
        <taxon>Gunneridae</taxon>
        <taxon>Pentapetalae</taxon>
        <taxon>asterids</taxon>
        <taxon>Ericales</taxon>
        <taxon>Theaceae</taxon>
        <taxon>Camellia</taxon>
    </lineage>
</organism>
<evidence type="ECO:0000256" key="1">
    <source>
        <dbReference type="ARBA" id="ARBA00004141"/>
    </source>
</evidence>
<feature type="transmembrane region" description="Helical" evidence="6">
    <location>
        <begin position="232"/>
        <end position="249"/>
    </location>
</feature>
<feature type="transmembrane region" description="Helical" evidence="6">
    <location>
        <begin position="44"/>
        <end position="63"/>
    </location>
</feature>
<evidence type="ECO:0000256" key="5">
    <source>
        <dbReference type="ARBA" id="ARBA00023136"/>
    </source>
</evidence>
<keyword evidence="5 6" id="KW-0472">Membrane</keyword>
<dbReference type="GO" id="GO:0016020">
    <property type="term" value="C:membrane"/>
    <property type="evidence" value="ECO:0007669"/>
    <property type="project" value="UniProtKB-SubCell"/>
</dbReference>
<sequence length="260" mass="28883">MVEFTNVVITSCNFFGLLLSIVPIASATYIFINGPVSCDDESPVVTMALGVFILVMSVVGLIGATAKCRVLMLTYLWMFSVVIVMALCMTTITFVVTSNSPADVVKASRGYKLKEFMPLFTKYMVNDGKWVDAKNCMIEQHFCKIRLLNATDNEVEYTKQFGCCRPPPQCGFVPRQNETSWELPKKGLASKDHDCVAWSSNRDKMCYDCESCKAGHVAARVIELHGDSGFCIGFPIFLFIIFGIAYCALRNSNQKCRGCV</sequence>
<evidence type="ECO:0000313" key="7">
    <source>
        <dbReference type="EMBL" id="KAF5945273.1"/>
    </source>
</evidence>
<dbReference type="PANTHER" id="PTHR32191">
    <property type="entry name" value="TETRASPANIN-8-RELATED"/>
    <property type="match status" value="1"/>
</dbReference>
<dbReference type="InterPro" id="IPR018499">
    <property type="entry name" value="Tetraspanin/Peripherin"/>
</dbReference>
<proteinExistence type="inferred from homology"/>
<evidence type="ECO:0000313" key="8">
    <source>
        <dbReference type="Proteomes" id="UP000593564"/>
    </source>
</evidence>
<protein>
    <submittedName>
        <fullName evidence="7">Uncharacterized protein</fullName>
    </submittedName>
</protein>
<keyword evidence="4 6" id="KW-1133">Transmembrane helix</keyword>
<comment type="caution">
    <text evidence="7">The sequence shown here is derived from an EMBL/GenBank/DDBJ whole genome shotgun (WGS) entry which is preliminary data.</text>
</comment>
<gene>
    <name evidence="7" type="ORF">HYC85_015501</name>
</gene>
<keyword evidence="8" id="KW-1185">Reference proteome</keyword>
<dbReference type="Pfam" id="PF00335">
    <property type="entry name" value="Tetraspanin"/>
    <property type="match status" value="1"/>
</dbReference>
<evidence type="ECO:0000256" key="3">
    <source>
        <dbReference type="ARBA" id="ARBA00022692"/>
    </source>
</evidence>
<comment type="subcellular location">
    <subcellularLocation>
        <location evidence="1">Membrane</location>
        <topology evidence="1">Multi-pass membrane protein</topology>
    </subcellularLocation>
</comment>
<dbReference type="EMBL" id="JACBKZ010000007">
    <property type="protein sequence ID" value="KAF5945273.1"/>
    <property type="molecule type" value="Genomic_DNA"/>
</dbReference>
<keyword evidence="3 6" id="KW-0812">Transmembrane</keyword>
<dbReference type="AlphaFoldDB" id="A0A7J7GWW4"/>
<feature type="transmembrane region" description="Helical" evidence="6">
    <location>
        <begin position="75"/>
        <end position="96"/>
    </location>
</feature>
<accession>A0A7J7GWW4</accession>
<reference evidence="7 8" key="2">
    <citation type="submission" date="2020-07" db="EMBL/GenBank/DDBJ databases">
        <title>Genome assembly of wild tea tree DASZ reveals pedigree and selection history of tea varieties.</title>
        <authorList>
            <person name="Zhang W."/>
        </authorList>
    </citation>
    <scope>NUCLEOTIDE SEQUENCE [LARGE SCALE GENOMIC DNA]</scope>
    <source>
        <strain evidence="8">cv. G240</strain>
        <tissue evidence="7">Leaf</tissue>
    </source>
</reference>
<dbReference type="Proteomes" id="UP000593564">
    <property type="component" value="Unassembled WGS sequence"/>
</dbReference>
<evidence type="ECO:0000256" key="4">
    <source>
        <dbReference type="ARBA" id="ARBA00022989"/>
    </source>
</evidence>
<dbReference type="OrthoDB" id="672773at2759"/>
<reference evidence="8" key="1">
    <citation type="journal article" date="2020" name="Nat. Commun.">
        <title>Genome assembly of wild tea tree DASZ reveals pedigree and selection history of tea varieties.</title>
        <authorList>
            <person name="Zhang W."/>
            <person name="Zhang Y."/>
            <person name="Qiu H."/>
            <person name="Guo Y."/>
            <person name="Wan H."/>
            <person name="Zhang X."/>
            <person name="Scossa F."/>
            <person name="Alseekh S."/>
            <person name="Zhang Q."/>
            <person name="Wang P."/>
            <person name="Xu L."/>
            <person name="Schmidt M.H."/>
            <person name="Jia X."/>
            <person name="Li D."/>
            <person name="Zhu A."/>
            <person name="Guo F."/>
            <person name="Chen W."/>
            <person name="Ni D."/>
            <person name="Usadel B."/>
            <person name="Fernie A.R."/>
            <person name="Wen W."/>
        </authorList>
    </citation>
    <scope>NUCLEOTIDE SEQUENCE [LARGE SCALE GENOMIC DNA]</scope>
    <source>
        <strain evidence="8">cv. G240</strain>
    </source>
</reference>
<feature type="transmembrane region" description="Helical" evidence="6">
    <location>
        <begin position="12"/>
        <end position="32"/>
    </location>
</feature>
<comment type="similarity">
    <text evidence="2">Belongs to the tetraspanin (TM4SF) family.</text>
</comment>
<dbReference type="GO" id="GO:0009734">
    <property type="term" value="P:auxin-activated signaling pathway"/>
    <property type="evidence" value="ECO:0007669"/>
    <property type="project" value="InterPro"/>
</dbReference>
<dbReference type="InterPro" id="IPR044991">
    <property type="entry name" value="TET_plant"/>
</dbReference>